<evidence type="ECO:0000256" key="4">
    <source>
        <dbReference type="ARBA" id="ARBA00022729"/>
    </source>
</evidence>
<dbReference type="Gene3D" id="3.40.720.10">
    <property type="entry name" value="Alkaline Phosphatase, subunit A"/>
    <property type="match status" value="1"/>
</dbReference>
<dbReference type="SUPFAM" id="SSF53649">
    <property type="entry name" value="Alkaline phosphatase-like"/>
    <property type="match status" value="1"/>
</dbReference>
<protein>
    <submittedName>
        <fullName evidence="8">N-acetylgalactosamine-6-sulfatase</fullName>
    </submittedName>
</protein>
<keyword evidence="4" id="KW-0732">Signal</keyword>
<evidence type="ECO:0000259" key="7">
    <source>
        <dbReference type="Pfam" id="PF00884"/>
    </source>
</evidence>
<keyword evidence="9" id="KW-1185">Reference proteome</keyword>
<dbReference type="InterPro" id="IPR000917">
    <property type="entry name" value="Sulfatase_N"/>
</dbReference>
<evidence type="ECO:0000256" key="3">
    <source>
        <dbReference type="ARBA" id="ARBA00022723"/>
    </source>
</evidence>
<dbReference type="PANTHER" id="PTHR42693">
    <property type="entry name" value="ARYLSULFATASE FAMILY MEMBER"/>
    <property type="match status" value="1"/>
</dbReference>
<evidence type="ECO:0000256" key="6">
    <source>
        <dbReference type="ARBA" id="ARBA00022837"/>
    </source>
</evidence>
<dbReference type="CDD" id="cd16144">
    <property type="entry name" value="ARS_like"/>
    <property type="match status" value="1"/>
</dbReference>
<feature type="domain" description="Sulfatase N-terminal" evidence="7">
    <location>
        <begin position="30"/>
        <end position="387"/>
    </location>
</feature>
<organism evidence="8 9">
    <name type="scientific">Bacteroides sedimenti</name>
    <dbReference type="NCBI Taxonomy" id="2136147"/>
    <lineage>
        <taxon>Bacteria</taxon>
        <taxon>Pseudomonadati</taxon>
        <taxon>Bacteroidota</taxon>
        <taxon>Bacteroidia</taxon>
        <taxon>Bacteroidales</taxon>
        <taxon>Bacteroidaceae</taxon>
        <taxon>Bacteroides</taxon>
    </lineage>
</organism>
<comment type="cofactor">
    <cofactor evidence="1">
        <name>Ca(2+)</name>
        <dbReference type="ChEBI" id="CHEBI:29108"/>
    </cofactor>
</comment>
<dbReference type="InterPro" id="IPR050738">
    <property type="entry name" value="Sulfatase"/>
</dbReference>
<keyword evidence="5" id="KW-0378">Hydrolase</keyword>
<dbReference type="InterPro" id="IPR024607">
    <property type="entry name" value="Sulfatase_CS"/>
</dbReference>
<dbReference type="Proteomes" id="UP001496674">
    <property type="component" value="Chromosome"/>
</dbReference>
<gene>
    <name evidence="8" type="ORF">BSYN_16850</name>
</gene>
<evidence type="ECO:0000313" key="9">
    <source>
        <dbReference type="Proteomes" id="UP001496674"/>
    </source>
</evidence>
<dbReference type="InterPro" id="IPR017850">
    <property type="entry name" value="Alkaline_phosphatase_core_sf"/>
</dbReference>
<dbReference type="PANTHER" id="PTHR42693:SF42">
    <property type="entry name" value="ARYLSULFATASE G"/>
    <property type="match status" value="1"/>
</dbReference>
<evidence type="ECO:0000313" key="8">
    <source>
        <dbReference type="EMBL" id="BEG99420.1"/>
    </source>
</evidence>
<proteinExistence type="inferred from homology"/>
<keyword evidence="6" id="KW-0106">Calcium</keyword>
<evidence type="ECO:0000256" key="2">
    <source>
        <dbReference type="ARBA" id="ARBA00008779"/>
    </source>
</evidence>
<sequence>MNLKNLQLLTTGALIGGACLSSVSAQEKPNIIVFLVDDMGLMDTSVPFITDGQGNPVRQPLNNWYRTPNMERLASQGTRFSTFYAQSVSSPSRTSIMTGQNATRHRTTNWINSESNNRTPFGPPEWNWKGLNHADITYPKMLQKAGYRTIHVGKAHFGCMNSEGENPKNIGFDVNIAGSSIGQPGSYHGENGYGWIKGNKERAVPGLEKYHRTNTFLSDALTLEAGEEIAKAVAEKRPFYLNMAHYAVHAPFETDERFIGHYTAADKNDQAKAFATLIEGMDKSLGDLMEKLEKLGVAQNTLIIFLGDNGGDAPLGGAADYGSSAPLKGKKGSEFEGGVRVPFIVSWAHPDAKNKFQKQFPIAKNKVMKQIGTVMDIYPTVLSVSGIKAPKNHVLDGFSLKTLLQGKPDKNHPQEFLMHFPHEHRGSYFTTFRKGDWKLIYHYNPENPGSPGYQLYNLAKDETETTNLVKSEPEKLKAMVSEMTQRLKAEGALYPVDKDGKALEPIIPQ</sequence>
<dbReference type="RefSeq" id="WP_353329950.1">
    <property type="nucleotide sequence ID" value="NZ_AP028055.1"/>
</dbReference>
<dbReference type="PROSITE" id="PS00523">
    <property type="entry name" value="SULFATASE_1"/>
    <property type="match status" value="1"/>
</dbReference>
<dbReference type="EMBL" id="AP028055">
    <property type="protein sequence ID" value="BEG99420.1"/>
    <property type="molecule type" value="Genomic_DNA"/>
</dbReference>
<reference evidence="8 9" key="1">
    <citation type="submission" date="2023-04" db="EMBL/GenBank/DDBJ databases">
        <title>Draft genome sequence of acteroides sedimenti strain YN3PY1.</title>
        <authorList>
            <person name="Yoshida N."/>
        </authorList>
    </citation>
    <scope>NUCLEOTIDE SEQUENCE [LARGE SCALE GENOMIC DNA]</scope>
    <source>
        <strain evidence="8 9">YN3PY1</strain>
    </source>
</reference>
<dbReference type="Gene3D" id="3.30.1120.10">
    <property type="match status" value="1"/>
</dbReference>
<dbReference type="Pfam" id="PF00884">
    <property type="entry name" value="Sulfatase"/>
    <property type="match status" value="1"/>
</dbReference>
<dbReference type="PROSITE" id="PS51257">
    <property type="entry name" value="PROKAR_LIPOPROTEIN"/>
    <property type="match status" value="1"/>
</dbReference>
<accession>A0ABM8IIJ7</accession>
<name>A0ABM8IIJ7_9BACE</name>
<comment type="similarity">
    <text evidence="2">Belongs to the sulfatase family.</text>
</comment>
<evidence type="ECO:0000256" key="1">
    <source>
        <dbReference type="ARBA" id="ARBA00001913"/>
    </source>
</evidence>
<keyword evidence="3" id="KW-0479">Metal-binding</keyword>
<evidence type="ECO:0000256" key="5">
    <source>
        <dbReference type="ARBA" id="ARBA00022801"/>
    </source>
</evidence>